<proteinExistence type="predicted"/>
<dbReference type="Pfam" id="PF10106">
    <property type="entry name" value="DUF2345"/>
    <property type="match status" value="1"/>
</dbReference>
<gene>
    <name evidence="2" type="ORF">H3V53_18585</name>
</gene>
<dbReference type="InterPro" id="IPR018769">
    <property type="entry name" value="VgrG2_DUF2345"/>
</dbReference>
<reference evidence="2 3" key="1">
    <citation type="journal article" date="2022" name="Arch. Microbiol.">
        <title>Paraburkholderia bengalensis sp. nov. isolated from roots of Oryza sativa, IR64.</title>
        <authorList>
            <person name="Nag P."/>
            <person name="Mondal N."/>
            <person name="Sarkar J."/>
            <person name="Das S."/>
        </authorList>
    </citation>
    <scope>NUCLEOTIDE SEQUENCE [LARGE SCALE GENOMIC DNA]</scope>
    <source>
        <strain evidence="2 3">IR64_4_BI</strain>
    </source>
</reference>
<organism evidence="2 3">
    <name type="scientific">Paraburkholderia bengalensis</name>
    <dbReference type="NCBI Taxonomy" id="2747562"/>
    <lineage>
        <taxon>Bacteria</taxon>
        <taxon>Pseudomonadati</taxon>
        <taxon>Pseudomonadota</taxon>
        <taxon>Betaproteobacteria</taxon>
        <taxon>Burkholderiales</taxon>
        <taxon>Burkholderiaceae</taxon>
        <taxon>Paraburkholderia</taxon>
    </lineage>
</organism>
<sequence length="119" mass="12873">MSFIADKDLTMASVNGAVHIKARKELTLESGGAFIQMKDGSITLGGPFDLFLEVITIQKKGKASQGPNFDVLPSGKVGDSPNFLEIVHHYDDLEPVKDAPYTVSSSPPTTTSVLRLLRR</sequence>
<accession>A0ABU8IUC8</accession>
<evidence type="ECO:0000313" key="3">
    <source>
        <dbReference type="Proteomes" id="UP001386437"/>
    </source>
</evidence>
<dbReference type="Proteomes" id="UP001386437">
    <property type="component" value="Unassembled WGS sequence"/>
</dbReference>
<name>A0ABU8IUC8_9BURK</name>
<feature type="domain" description="DUF2345" evidence="1">
    <location>
        <begin position="1"/>
        <end position="47"/>
    </location>
</feature>
<comment type="caution">
    <text evidence="2">The sequence shown here is derived from an EMBL/GenBank/DDBJ whole genome shotgun (WGS) entry which is preliminary data.</text>
</comment>
<dbReference type="EMBL" id="JACFYJ010000029">
    <property type="protein sequence ID" value="MEI5999145.1"/>
    <property type="molecule type" value="Genomic_DNA"/>
</dbReference>
<protein>
    <submittedName>
        <fullName evidence="2">DUF2345 domain-containing protein</fullName>
    </submittedName>
</protein>
<evidence type="ECO:0000259" key="1">
    <source>
        <dbReference type="Pfam" id="PF10106"/>
    </source>
</evidence>
<evidence type="ECO:0000313" key="2">
    <source>
        <dbReference type="EMBL" id="MEI5999145.1"/>
    </source>
</evidence>
<keyword evidence="3" id="KW-1185">Reference proteome</keyword>